<dbReference type="FunFam" id="3.40.30.10:FF:000014">
    <property type="entry name" value="Tau class glutathione S-transferase"/>
    <property type="match status" value="1"/>
</dbReference>
<dbReference type="GO" id="GO:0005737">
    <property type="term" value="C:cytoplasm"/>
    <property type="evidence" value="ECO:0007669"/>
    <property type="project" value="TreeGrafter"/>
</dbReference>
<dbReference type="InterPro" id="IPR004046">
    <property type="entry name" value="GST_C"/>
</dbReference>
<dbReference type="InterPro" id="IPR010987">
    <property type="entry name" value="Glutathione-S-Trfase_C-like"/>
</dbReference>
<keyword evidence="7" id="KW-1185">Reference proteome</keyword>
<feature type="domain" description="GST N-terminal" evidence="5">
    <location>
        <begin position="4"/>
        <end position="83"/>
    </location>
</feature>
<protein>
    <recommendedName>
        <fullName evidence="1">glutathione transferase</fullName>
        <ecNumber evidence="1">2.5.1.18</ecNumber>
    </recommendedName>
</protein>
<evidence type="ECO:0000256" key="3">
    <source>
        <dbReference type="ARBA" id="ARBA00047960"/>
    </source>
</evidence>
<gene>
    <name evidence="8" type="primary">LOC105176893</name>
</gene>
<evidence type="ECO:0000259" key="6">
    <source>
        <dbReference type="PROSITE" id="PS50405"/>
    </source>
</evidence>
<dbReference type="GO" id="GO:0006749">
    <property type="term" value="P:glutathione metabolic process"/>
    <property type="evidence" value="ECO:0007669"/>
    <property type="project" value="InterPro"/>
</dbReference>
<evidence type="ECO:0000256" key="4">
    <source>
        <dbReference type="RuleBase" id="RU003494"/>
    </source>
</evidence>
<dbReference type="InterPro" id="IPR004045">
    <property type="entry name" value="Glutathione_S-Trfase_N"/>
</dbReference>
<dbReference type="SUPFAM" id="SSF52833">
    <property type="entry name" value="Thioredoxin-like"/>
    <property type="match status" value="1"/>
</dbReference>
<dbReference type="InParanoid" id="A0A6I9UAZ1"/>
<accession>A0A6I9UAZ1</accession>
<dbReference type="InterPro" id="IPR036249">
    <property type="entry name" value="Thioredoxin-like_sf"/>
</dbReference>
<name>A0A6I9UAZ1_SESIN</name>
<dbReference type="Gramene" id="SIN_1019386.t">
    <property type="protein sequence ID" value="SIN_1019386.t"/>
    <property type="gene ID" value="SIN_1019386"/>
</dbReference>
<dbReference type="Gene3D" id="3.40.30.10">
    <property type="entry name" value="Glutaredoxin"/>
    <property type="match status" value="1"/>
</dbReference>
<evidence type="ECO:0000313" key="7">
    <source>
        <dbReference type="Proteomes" id="UP000504604"/>
    </source>
</evidence>
<dbReference type="KEGG" id="sind:105176893"/>
<dbReference type="CDD" id="cd03185">
    <property type="entry name" value="GST_C_Tau"/>
    <property type="match status" value="1"/>
</dbReference>
<reference evidence="8" key="1">
    <citation type="submission" date="2025-08" db="UniProtKB">
        <authorList>
            <consortium name="RefSeq"/>
        </authorList>
    </citation>
    <scope>IDENTIFICATION</scope>
</reference>
<dbReference type="GO" id="GO:0004364">
    <property type="term" value="F:glutathione transferase activity"/>
    <property type="evidence" value="ECO:0007669"/>
    <property type="project" value="UniProtKB-EC"/>
</dbReference>
<dbReference type="SFLD" id="SFLDG01152">
    <property type="entry name" value="Main.3:_Omega-_and_Tau-like"/>
    <property type="match status" value="1"/>
</dbReference>
<sequence length="221" mass="25672">MAGEELILLNFWPSMFGARVRIALAEKGLRYEEKAEDLPYKSRLLRKMNPIYKKVPVLIHNGKPVCESLIIVEYIDEMWSDRAPLLPSDPSARAHARFWAAFIDKKLHGLGNRITWHESKEEVEECKKELIKILKVLEDVLGEKPYLGGEVFGFLDIALMGYYPSFHTYETCANFRIEDECPKLMEWAKRCLERESVSNSLSDPNKLLHMVMRSRHQFGLD</sequence>
<dbReference type="PROSITE" id="PS50404">
    <property type="entry name" value="GST_NTER"/>
    <property type="match status" value="1"/>
</dbReference>
<dbReference type="Pfam" id="PF02798">
    <property type="entry name" value="GST_N"/>
    <property type="match status" value="1"/>
</dbReference>
<dbReference type="Gene3D" id="1.20.1050.10">
    <property type="match status" value="1"/>
</dbReference>
<dbReference type="EC" id="2.5.1.18" evidence="1"/>
<dbReference type="GeneID" id="105176893"/>
<feature type="domain" description="GST C-terminal" evidence="6">
    <location>
        <begin position="89"/>
        <end position="218"/>
    </location>
</feature>
<organism evidence="7 8">
    <name type="scientific">Sesamum indicum</name>
    <name type="common">Oriental sesame</name>
    <name type="synonym">Sesamum orientale</name>
    <dbReference type="NCBI Taxonomy" id="4182"/>
    <lineage>
        <taxon>Eukaryota</taxon>
        <taxon>Viridiplantae</taxon>
        <taxon>Streptophyta</taxon>
        <taxon>Embryophyta</taxon>
        <taxon>Tracheophyta</taxon>
        <taxon>Spermatophyta</taxon>
        <taxon>Magnoliopsida</taxon>
        <taxon>eudicotyledons</taxon>
        <taxon>Gunneridae</taxon>
        <taxon>Pentapetalae</taxon>
        <taxon>asterids</taxon>
        <taxon>lamiids</taxon>
        <taxon>Lamiales</taxon>
        <taxon>Pedaliaceae</taxon>
        <taxon>Sesamum</taxon>
    </lineage>
</organism>
<evidence type="ECO:0000256" key="2">
    <source>
        <dbReference type="ARBA" id="ARBA00022679"/>
    </source>
</evidence>
<dbReference type="OrthoDB" id="1606859at2759"/>
<dbReference type="CDD" id="cd03058">
    <property type="entry name" value="GST_N_Tau"/>
    <property type="match status" value="1"/>
</dbReference>
<dbReference type="Pfam" id="PF00043">
    <property type="entry name" value="GST_C"/>
    <property type="match status" value="1"/>
</dbReference>
<proteinExistence type="inferred from homology"/>
<dbReference type="AlphaFoldDB" id="A0A6I9UAZ1"/>
<dbReference type="SUPFAM" id="SSF47616">
    <property type="entry name" value="GST C-terminal domain-like"/>
    <property type="match status" value="1"/>
</dbReference>
<dbReference type="InterPro" id="IPR045073">
    <property type="entry name" value="Omega/Tau-like"/>
</dbReference>
<dbReference type="SFLD" id="SFLDG00358">
    <property type="entry name" value="Main_(cytGST)"/>
    <property type="match status" value="1"/>
</dbReference>
<keyword evidence="2" id="KW-0808">Transferase</keyword>
<evidence type="ECO:0000259" key="5">
    <source>
        <dbReference type="PROSITE" id="PS50404"/>
    </source>
</evidence>
<comment type="similarity">
    <text evidence="4">Belongs to the GST superfamily.</text>
</comment>
<dbReference type="PANTHER" id="PTHR11260:SF781">
    <property type="entry name" value="GLUTATHIONE S-TRANSFERASE U19"/>
    <property type="match status" value="1"/>
</dbReference>
<dbReference type="PROSITE" id="PS50405">
    <property type="entry name" value="GST_CTER"/>
    <property type="match status" value="1"/>
</dbReference>
<dbReference type="InterPro" id="IPR045074">
    <property type="entry name" value="GST_C_Tau"/>
</dbReference>
<dbReference type="RefSeq" id="XP_011098136.1">
    <property type="nucleotide sequence ID" value="XM_011099834.2"/>
</dbReference>
<dbReference type="InterPro" id="IPR040079">
    <property type="entry name" value="Glutathione_S-Trfase"/>
</dbReference>
<evidence type="ECO:0000313" key="8">
    <source>
        <dbReference type="RefSeq" id="XP_011098136.1"/>
    </source>
</evidence>
<dbReference type="PANTHER" id="PTHR11260">
    <property type="entry name" value="GLUTATHIONE S-TRANSFERASE, GST, SUPERFAMILY, GST DOMAIN CONTAINING"/>
    <property type="match status" value="1"/>
</dbReference>
<dbReference type="Proteomes" id="UP000504604">
    <property type="component" value="Linkage group LG14"/>
</dbReference>
<evidence type="ECO:0000256" key="1">
    <source>
        <dbReference type="ARBA" id="ARBA00012452"/>
    </source>
</evidence>
<dbReference type="InterPro" id="IPR036282">
    <property type="entry name" value="Glutathione-S-Trfase_C_sf"/>
</dbReference>
<comment type="catalytic activity">
    <reaction evidence="3">
        <text>RX + glutathione = an S-substituted glutathione + a halide anion + H(+)</text>
        <dbReference type="Rhea" id="RHEA:16437"/>
        <dbReference type="ChEBI" id="CHEBI:15378"/>
        <dbReference type="ChEBI" id="CHEBI:16042"/>
        <dbReference type="ChEBI" id="CHEBI:17792"/>
        <dbReference type="ChEBI" id="CHEBI:57925"/>
        <dbReference type="ChEBI" id="CHEBI:90779"/>
        <dbReference type="EC" id="2.5.1.18"/>
    </reaction>
</comment>
<dbReference type="SFLD" id="SFLDS00019">
    <property type="entry name" value="Glutathione_Transferase_(cytos"/>
    <property type="match status" value="1"/>
</dbReference>